<comment type="pathway">
    <text evidence="1">Lipid metabolism.</text>
</comment>
<evidence type="ECO:0000256" key="3">
    <source>
        <dbReference type="ARBA" id="ARBA00022679"/>
    </source>
</evidence>
<sequence>MTQNAMAPARSTTSRRLQAERLTTPCALREAQALRFRVFSAEFDAKLKGAELGLDMDDYDLHCRHIGVRDLNSGELVATTRLLDHQAAAGLGRFYSEEEFALHGLRHLQGPVLEIGRTCVDSAYRNGGTIAVLWAELAEVLNEGGYRYLMGCASIPMQDGGIQAQAIMQRLRERYLCTENLRAEPKTPLPALELSGNVIAEMPPLLKAYMRLGAKVCGEPCWDKDFQVADVFILLKRDELCPRYARHFKAAV</sequence>
<gene>
    <name evidence="11" type="ORF">DNK06_21570</name>
</gene>
<evidence type="ECO:0000256" key="6">
    <source>
        <dbReference type="ARBA" id="ARBA00038095"/>
    </source>
</evidence>
<dbReference type="EC" id="2.3.2.30" evidence="7"/>
<comment type="function">
    <text evidence="9">Catalyzes the first step in the biosynthesis of ornithine lipids, which are phosphorus-free membrane lipids. Catalyzes the 3-hydroxyacyl-acyl carrier protein-dependent acylation of ornithine to form lyso-ornithine lipid (LOL).</text>
</comment>
<comment type="similarity">
    <text evidence="6">Belongs to the acetyltransferase family. OlsB subfamily.</text>
</comment>
<dbReference type="InterPro" id="IPR052351">
    <property type="entry name" value="Ornithine_N-alpha-AT"/>
</dbReference>
<evidence type="ECO:0000313" key="11">
    <source>
        <dbReference type="EMBL" id="TBU72679.1"/>
    </source>
</evidence>
<dbReference type="SUPFAM" id="SSF55729">
    <property type="entry name" value="Acyl-CoA N-acyltransferases (Nat)"/>
    <property type="match status" value="1"/>
</dbReference>
<dbReference type="GO" id="GO:0006629">
    <property type="term" value="P:lipid metabolic process"/>
    <property type="evidence" value="ECO:0007669"/>
    <property type="project" value="UniProtKB-KW"/>
</dbReference>
<dbReference type="RefSeq" id="WP_131182051.1">
    <property type="nucleotide sequence ID" value="NZ_QJUI01000024.1"/>
</dbReference>
<evidence type="ECO:0000256" key="4">
    <source>
        <dbReference type="ARBA" id="ARBA00023098"/>
    </source>
</evidence>
<dbReference type="Pfam" id="PF13444">
    <property type="entry name" value="Acetyltransf_5"/>
    <property type="match status" value="1"/>
</dbReference>
<keyword evidence="2" id="KW-0444">Lipid biosynthesis</keyword>
<dbReference type="EMBL" id="QJUI01000024">
    <property type="protein sequence ID" value="TBU72679.1"/>
    <property type="molecule type" value="Genomic_DNA"/>
</dbReference>
<evidence type="ECO:0000313" key="12">
    <source>
        <dbReference type="Proteomes" id="UP000292302"/>
    </source>
</evidence>
<dbReference type="PANTHER" id="PTHR37323">
    <property type="entry name" value="GCN5-RELATED N-ACETYLTRANSFERASE"/>
    <property type="match status" value="1"/>
</dbReference>
<evidence type="ECO:0000256" key="7">
    <source>
        <dbReference type="ARBA" id="ARBA00039058"/>
    </source>
</evidence>
<dbReference type="AlphaFoldDB" id="A0A4Q9QG81"/>
<comment type="caution">
    <text evidence="11">The sequence shown here is derived from an EMBL/GenBank/DDBJ whole genome shotgun (WGS) entry which is preliminary data.</text>
</comment>
<dbReference type="PANTHER" id="PTHR37323:SF1">
    <property type="entry name" value="L-ORNITHINE N(ALPHA)-ACYLTRANSFERASE"/>
    <property type="match status" value="1"/>
</dbReference>
<keyword evidence="5" id="KW-0012">Acyltransferase</keyword>
<proteinExistence type="inferred from homology"/>
<evidence type="ECO:0000256" key="8">
    <source>
        <dbReference type="ARBA" id="ARBA00039866"/>
    </source>
</evidence>
<evidence type="ECO:0000256" key="1">
    <source>
        <dbReference type="ARBA" id="ARBA00005189"/>
    </source>
</evidence>
<name>A0A4Q9QG81_9GAMM</name>
<dbReference type="Proteomes" id="UP000292302">
    <property type="component" value="Unassembled WGS sequence"/>
</dbReference>
<accession>A0A4Q9QG81</accession>
<keyword evidence="4" id="KW-0443">Lipid metabolism</keyword>
<keyword evidence="12" id="KW-1185">Reference proteome</keyword>
<protein>
    <recommendedName>
        <fullName evidence="8">L-ornithine N(alpha)-acyltransferase</fullName>
        <ecNumber evidence="7">2.3.2.30</ecNumber>
    </recommendedName>
</protein>
<dbReference type="Gene3D" id="3.40.630.30">
    <property type="match status" value="1"/>
</dbReference>
<evidence type="ECO:0000256" key="10">
    <source>
        <dbReference type="ARBA" id="ARBA00047785"/>
    </source>
</evidence>
<evidence type="ECO:0000256" key="5">
    <source>
        <dbReference type="ARBA" id="ARBA00023315"/>
    </source>
</evidence>
<dbReference type="InterPro" id="IPR016181">
    <property type="entry name" value="Acyl_CoA_acyltransferase"/>
</dbReference>
<organism evidence="11 12">
    <name type="scientific">Phytopseudomonas daroniae</name>
    <dbReference type="NCBI Taxonomy" id="2487519"/>
    <lineage>
        <taxon>Bacteria</taxon>
        <taxon>Pseudomonadati</taxon>
        <taxon>Pseudomonadota</taxon>
        <taxon>Gammaproteobacteria</taxon>
        <taxon>Pseudomonadales</taxon>
        <taxon>Pseudomonadaceae</taxon>
        <taxon>Phytopseudomonas</taxon>
    </lineage>
</organism>
<dbReference type="GO" id="GO:0043810">
    <property type="term" value="F:ornithine-acyl [acyl carrier protein] N-acyltransferase activity"/>
    <property type="evidence" value="ECO:0007669"/>
    <property type="project" value="UniProtKB-EC"/>
</dbReference>
<evidence type="ECO:0000256" key="9">
    <source>
        <dbReference type="ARBA" id="ARBA00045724"/>
    </source>
</evidence>
<keyword evidence="3" id="KW-0808">Transferase</keyword>
<reference evidence="11 12" key="1">
    <citation type="submission" date="2018-06" db="EMBL/GenBank/DDBJ databases">
        <title>Three novel Pseudomonas species isolated from symptomatic oak.</title>
        <authorList>
            <person name="Bueno-Gonzalez V."/>
            <person name="Brady C."/>
        </authorList>
    </citation>
    <scope>NUCLEOTIDE SEQUENCE [LARGE SCALE GENOMIC DNA]</scope>
    <source>
        <strain evidence="11 12">P9A</strain>
    </source>
</reference>
<dbReference type="OrthoDB" id="9787072at2"/>
<comment type="catalytic activity">
    <reaction evidence="10">
        <text>a (3R)-hydroxyacyl-[ACP] + L-ornithine = a lyso-ornithine lipid + holo-[ACP] + H(+)</text>
        <dbReference type="Rhea" id="RHEA:20633"/>
        <dbReference type="Rhea" id="RHEA-COMP:9685"/>
        <dbReference type="Rhea" id="RHEA-COMP:9945"/>
        <dbReference type="ChEBI" id="CHEBI:15378"/>
        <dbReference type="ChEBI" id="CHEBI:46911"/>
        <dbReference type="ChEBI" id="CHEBI:64479"/>
        <dbReference type="ChEBI" id="CHEBI:78827"/>
        <dbReference type="ChEBI" id="CHEBI:138482"/>
        <dbReference type="EC" id="2.3.2.30"/>
    </reaction>
    <physiologicalReaction direction="left-to-right" evidence="10">
        <dbReference type="Rhea" id="RHEA:20634"/>
    </physiologicalReaction>
</comment>
<evidence type="ECO:0000256" key="2">
    <source>
        <dbReference type="ARBA" id="ARBA00022516"/>
    </source>
</evidence>